<evidence type="ECO:0000313" key="2">
    <source>
        <dbReference type="Proteomes" id="UP001223390"/>
    </source>
</evidence>
<evidence type="ECO:0000313" key="1">
    <source>
        <dbReference type="EMBL" id="MDK9499270.1"/>
    </source>
</evidence>
<dbReference type="EMBL" id="JASITI010000041">
    <property type="protein sequence ID" value="MDK9499270.1"/>
    <property type="molecule type" value="Genomic_DNA"/>
</dbReference>
<dbReference type="InterPro" id="IPR029058">
    <property type="entry name" value="AB_hydrolase_fold"/>
</dbReference>
<comment type="caution">
    <text evidence="1">The sequence shown here is derived from an EMBL/GenBank/DDBJ whole genome shotgun (WGS) entry which is preliminary data.</text>
</comment>
<reference evidence="1 2" key="1">
    <citation type="submission" date="2023-05" db="EMBL/GenBank/DDBJ databases">
        <title>Sequencing and Assembly of Streptomyces sp. NP73.</title>
        <authorList>
            <person name="Konwar A.N."/>
            <person name="Saikia K."/>
            <person name="Thakur D."/>
        </authorList>
    </citation>
    <scope>NUCLEOTIDE SEQUENCE [LARGE SCALE GENOMIC DNA]</scope>
    <source>
        <strain evidence="1 2">NP73</strain>
    </source>
</reference>
<name>A0ABT7H052_9ACTN</name>
<proteinExistence type="predicted"/>
<gene>
    <name evidence="1" type="ORF">QEZ40_004687</name>
</gene>
<sequence>MYSRSDELVLPFTTAPQDVCPGRVVTHGGLLSDALTHRLVIDALTHTGPAAPDRLPFLGRVRVSGPLAWLWGAVTT</sequence>
<dbReference type="RefSeq" id="WP_285345190.1">
    <property type="nucleotide sequence ID" value="NZ_JASITI010000041.1"/>
</dbReference>
<accession>A0ABT7H052</accession>
<protein>
    <submittedName>
        <fullName evidence="1">Uncharacterized protein</fullName>
    </submittedName>
</protein>
<keyword evidence="2" id="KW-1185">Reference proteome</keyword>
<organism evidence="1 2">
    <name type="scientific">Streptomyces katrae</name>
    <dbReference type="NCBI Taxonomy" id="68223"/>
    <lineage>
        <taxon>Bacteria</taxon>
        <taxon>Bacillati</taxon>
        <taxon>Actinomycetota</taxon>
        <taxon>Actinomycetes</taxon>
        <taxon>Kitasatosporales</taxon>
        <taxon>Streptomycetaceae</taxon>
        <taxon>Streptomyces</taxon>
    </lineage>
</organism>
<dbReference type="Gene3D" id="3.40.50.1820">
    <property type="entry name" value="alpha/beta hydrolase"/>
    <property type="match status" value="1"/>
</dbReference>
<dbReference type="Proteomes" id="UP001223390">
    <property type="component" value="Unassembled WGS sequence"/>
</dbReference>